<dbReference type="Proteomes" id="UP000007077">
    <property type="component" value="Chromosome"/>
</dbReference>
<dbReference type="EMBL" id="CP001978">
    <property type="protein sequence ID" value="ADP95907.1"/>
    <property type="molecule type" value="Genomic_DNA"/>
</dbReference>
<dbReference type="AlphaFoldDB" id="E4PJ88"/>
<name>E4PJ88_MARAH</name>
<protein>
    <submittedName>
        <fullName evidence="1">Uncharacterized protein</fullName>
    </submittedName>
</protein>
<gene>
    <name evidence="1" type="ordered locus">HP15_143</name>
</gene>
<dbReference type="PATRIC" id="fig|225937.3.peg.141"/>
<reference evidence="2" key="2">
    <citation type="submission" date="2010-02" db="EMBL/GenBank/DDBJ databases">
        <title>Complete genome sequence of Marinobacter adhaerens type strain (HP15).</title>
        <authorList>
            <person name="Gaerdes A.A.M."/>
            <person name="Kaeppel E."/>
            <person name="Shezad A."/>
            <person name="Seebah S."/>
            <person name="Teeling H."/>
            <person name="Yarza P."/>
            <person name="Gloeckner F.O."/>
            <person name="Ullrich M.S."/>
        </authorList>
    </citation>
    <scope>NUCLEOTIDE SEQUENCE [LARGE SCALE GENOMIC DNA]</scope>
    <source>
        <strain evidence="2">DSM 23420 / HP15</strain>
    </source>
</reference>
<reference evidence="1 2" key="1">
    <citation type="journal article" date="2010" name="Stand. Genomic Sci.">
        <title>Complete genome sequence of Marinobacter adhaerens type strain (HP15), a diatom-interacting marine microorganism.</title>
        <authorList>
            <person name="Gardes A."/>
            <person name="Kaeppel E."/>
            <person name="Shehzad A."/>
            <person name="Seebah S."/>
            <person name="Teeling H."/>
            <person name="Yarza P."/>
            <person name="Glockner F.O."/>
            <person name="Grossart H.P."/>
            <person name="Ullrich M.S."/>
        </authorList>
    </citation>
    <scope>NUCLEOTIDE SEQUENCE [LARGE SCALE GENOMIC DNA]</scope>
    <source>
        <strain evidence="2">DSM 23420 / HP15</strain>
    </source>
</reference>
<evidence type="ECO:0000313" key="1">
    <source>
        <dbReference type="EMBL" id="ADP95907.1"/>
    </source>
</evidence>
<dbReference type="KEGG" id="mad:HP15_143"/>
<evidence type="ECO:0000313" key="2">
    <source>
        <dbReference type="Proteomes" id="UP000007077"/>
    </source>
</evidence>
<dbReference type="HOGENOM" id="CLU_205252_0_0_6"/>
<proteinExistence type="predicted"/>
<sequence length="67" mass="7667">MPSIDWPKAQEGAFMFITTPFIRWLVNRLFQTGKIDGQQREQLLSQDRQINVVITGAALVLFASLFL</sequence>
<accession>E4PJ88</accession>
<organism evidence="1 2">
    <name type="scientific">Marinobacter adhaerens (strain DSM 23420 / HP15)</name>
    <dbReference type="NCBI Taxonomy" id="225937"/>
    <lineage>
        <taxon>Bacteria</taxon>
        <taxon>Pseudomonadati</taxon>
        <taxon>Pseudomonadota</taxon>
        <taxon>Gammaproteobacteria</taxon>
        <taxon>Pseudomonadales</taxon>
        <taxon>Marinobacteraceae</taxon>
        <taxon>Marinobacter</taxon>
    </lineage>
</organism>
<dbReference type="STRING" id="225937.HP15_143"/>